<feature type="transmembrane region" description="Helical" evidence="1">
    <location>
        <begin position="252"/>
        <end position="270"/>
    </location>
</feature>
<feature type="transmembrane region" description="Helical" evidence="1">
    <location>
        <begin position="178"/>
        <end position="197"/>
    </location>
</feature>
<reference evidence="2 3" key="1">
    <citation type="submission" date="2019-05" db="EMBL/GenBank/DDBJ databases">
        <title>Flagellimonas sp. AsT0115, sp. nov., isolated from a marine red algae, Asparagopsis taxiformis.</title>
        <authorList>
            <person name="Kim J."/>
            <person name="Jeong S.E."/>
            <person name="Jeon C.O."/>
        </authorList>
    </citation>
    <scope>NUCLEOTIDE SEQUENCE [LARGE SCALE GENOMIC DNA]</scope>
    <source>
        <strain evidence="2 3">AsT0115</strain>
    </source>
</reference>
<dbReference type="PANTHER" id="PTHR37305">
    <property type="entry name" value="INTEGRAL MEMBRANE PROTEIN-RELATED"/>
    <property type="match status" value="1"/>
</dbReference>
<evidence type="ECO:0000313" key="2">
    <source>
        <dbReference type="EMBL" id="TMU57202.1"/>
    </source>
</evidence>
<comment type="caution">
    <text evidence="2">The sequence shown here is derived from an EMBL/GenBank/DDBJ whole genome shotgun (WGS) entry which is preliminary data.</text>
</comment>
<keyword evidence="1" id="KW-0812">Transmembrane</keyword>
<accession>A0ABY2WR57</accession>
<feature type="transmembrane region" description="Helical" evidence="1">
    <location>
        <begin position="20"/>
        <end position="40"/>
    </location>
</feature>
<keyword evidence="3" id="KW-1185">Reference proteome</keyword>
<dbReference type="RefSeq" id="WP_138834447.1">
    <property type="nucleotide sequence ID" value="NZ_VCNI01000001.1"/>
</dbReference>
<dbReference type="Pfam" id="PF12679">
    <property type="entry name" value="ABC2_membrane_2"/>
    <property type="match status" value="1"/>
</dbReference>
<dbReference type="Proteomes" id="UP000751614">
    <property type="component" value="Unassembled WGS sequence"/>
</dbReference>
<dbReference type="EMBL" id="VCNI01000001">
    <property type="protein sequence ID" value="TMU57202.1"/>
    <property type="molecule type" value="Genomic_DNA"/>
</dbReference>
<evidence type="ECO:0000256" key="1">
    <source>
        <dbReference type="SAM" id="Phobius"/>
    </source>
</evidence>
<feature type="transmembrane region" description="Helical" evidence="1">
    <location>
        <begin position="111"/>
        <end position="135"/>
    </location>
</feature>
<sequence length="275" mass="32366">MVRLLHIEFIKLWNNRTSRILILTSFIFPFSILILSSIKIPFFGFFTLDLGKTGIFNVPIIWHISTFFIAFFKIFFAIVVVSMIGNEYSNRTIKQNLIDGLSKKEFILSKFYFILTYSLISSIVVFLITLIIALFHSSYTEMNLLFRGSEFVLAYFFKLVGFFSLCFFLGVLIKRSAFALGFLFISFIVEMILYALFKWKWFNDQIADQIMQFFPFTSLWSLINQPIQRVVAMSVPEKQDLIYDYSVHWHEVLIVVGWTGLFIYLSYVLLKKRDL</sequence>
<name>A0ABY2WR57_9FLAO</name>
<gene>
    <name evidence="2" type="ORF">FGG15_06560</name>
</gene>
<keyword evidence="1" id="KW-1133">Transmembrane helix</keyword>
<protein>
    <submittedName>
        <fullName evidence="2">ABC transporter permease</fullName>
    </submittedName>
</protein>
<keyword evidence="1" id="KW-0472">Membrane</keyword>
<organism evidence="2 3">
    <name type="scientific">Flagellimonas algicola</name>
    <dbReference type="NCBI Taxonomy" id="2583815"/>
    <lineage>
        <taxon>Bacteria</taxon>
        <taxon>Pseudomonadati</taxon>
        <taxon>Bacteroidota</taxon>
        <taxon>Flavobacteriia</taxon>
        <taxon>Flavobacteriales</taxon>
        <taxon>Flavobacteriaceae</taxon>
        <taxon>Flagellimonas</taxon>
    </lineage>
</organism>
<proteinExistence type="predicted"/>
<evidence type="ECO:0000313" key="3">
    <source>
        <dbReference type="Proteomes" id="UP000751614"/>
    </source>
</evidence>
<feature type="transmembrane region" description="Helical" evidence="1">
    <location>
        <begin position="60"/>
        <end position="84"/>
    </location>
</feature>
<dbReference type="PANTHER" id="PTHR37305:SF1">
    <property type="entry name" value="MEMBRANE PROTEIN"/>
    <property type="match status" value="1"/>
</dbReference>
<feature type="transmembrane region" description="Helical" evidence="1">
    <location>
        <begin position="155"/>
        <end position="173"/>
    </location>
</feature>